<keyword evidence="3" id="KW-0804">Transcription</keyword>
<organism evidence="5 6">
    <name type="scientific">Pontibacillus salicampi</name>
    <dbReference type="NCBI Taxonomy" id="1449801"/>
    <lineage>
        <taxon>Bacteria</taxon>
        <taxon>Bacillati</taxon>
        <taxon>Bacillota</taxon>
        <taxon>Bacilli</taxon>
        <taxon>Bacillales</taxon>
        <taxon>Bacillaceae</taxon>
        <taxon>Pontibacillus</taxon>
    </lineage>
</organism>
<sequence>MKELPILETSSEVDFSSYVHKFKALSDEKRLHILHLLTRNGKTCVCDLEEVVQLSQSKISYHLKILLNAGFIDKETKGTWSYYSINEEAVNAILSEELCCIFRPN</sequence>
<gene>
    <name evidence="5" type="ORF">ACFFGV_00430</name>
</gene>
<keyword evidence="2" id="KW-0238">DNA-binding</keyword>
<comment type="caution">
    <text evidence="5">The sequence shown here is derived from an EMBL/GenBank/DDBJ whole genome shotgun (WGS) entry which is preliminary data.</text>
</comment>
<accession>A0ABV6LI49</accession>
<dbReference type="SMART" id="SM00418">
    <property type="entry name" value="HTH_ARSR"/>
    <property type="match status" value="1"/>
</dbReference>
<reference evidence="5 6" key="1">
    <citation type="submission" date="2024-09" db="EMBL/GenBank/DDBJ databases">
        <authorList>
            <person name="Sun Q."/>
            <person name="Mori K."/>
        </authorList>
    </citation>
    <scope>NUCLEOTIDE SEQUENCE [LARGE SCALE GENOMIC DNA]</scope>
    <source>
        <strain evidence="5 6">NCAIM B.02529</strain>
    </source>
</reference>
<keyword evidence="6" id="KW-1185">Reference proteome</keyword>
<dbReference type="InterPro" id="IPR036388">
    <property type="entry name" value="WH-like_DNA-bd_sf"/>
</dbReference>
<dbReference type="Pfam" id="PF01022">
    <property type="entry name" value="HTH_5"/>
    <property type="match status" value="1"/>
</dbReference>
<dbReference type="InterPro" id="IPR001845">
    <property type="entry name" value="HTH_ArsR_DNA-bd_dom"/>
</dbReference>
<dbReference type="PANTHER" id="PTHR33154">
    <property type="entry name" value="TRANSCRIPTIONAL REGULATOR, ARSR FAMILY"/>
    <property type="match status" value="1"/>
</dbReference>
<dbReference type="PANTHER" id="PTHR33154:SF18">
    <property type="entry name" value="ARSENICAL RESISTANCE OPERON REPRESSOR"/>
    <property type="match status" value="1"/>
</dbReference>
<evidence type="ECO:0000256" key="3">
    <source>
        <dbReference type="ARBA" id="ARBA00023163"/>
    </source>
</evidence>
<dbReference type="InterPro" id="IPR018334">
    <property type="entry name" value="ArsR_HTH"/>
</dbReference>
<dbReference type="SUPFAM" id="SSF46785">
    <property type="entry name" value="Winged helix' DNA-binding domain"/>
    <property type="match status" value="1"/>
</dbReference>
<dbReference type="EMBL" id="JBHLTP010000001">
    <property type="protein sequence ID" value="MFC0522054.1"/>
    <property type="molecule type" value="Genomic_DNA"/>
</dbReference>
<feature type="domain" description="HTH arsR-type" evidence="4">
    <location>
        <begin position="10"/>
        <end position="105"/>
    </location>
</feature>
<proteinExistence type="predicted"/>
<dbReference type="PRINTS" id="PR00778">
    <property type="entry name" value="HTHARSR"/>
</dbReference>
<evidence type="ECO:0000313" key="6">
    <source>
        <dbReference type="Proteomes" id="UP001589836"/>
    </source>
</evidence>
<evidence type="ECO:0000313" key="5">
    <source>
        <dbReference type="EMBL" id="MFC0522054.1"/>
    </source>
</evidence>
<protein>
    <submittedName>
        <fullName evidence="5">ArsR/SmtB family transcription factor</fullName>
    </submittedName>
</protein>
<dbReference type="InterPro" id="IPR051081">
    <property type="entry name" value="HTH_MetalResp_TranReg"/>
</dbReference>
<evidence type="ECO:0000256" key="1">
    <source>
        <dbReference type="ARBA" id="ARBA00023015"/>
    </source>
</evidence>
<dbReference type="InterPro" id="IPR036390">
    <property type="entry name" value="WH_DNA-bd_sf"/>
</dbReference>
<evidence type="ECO:0000256" key="2">
    <source>
        <dbReference type="ARBA" id="ARBA00023125"/>
    </source>
</evidence>
<keyword evidence="1" id="KW-0805">Transcription regulation</keyword>
<dbReference type="NCBIfam" id="NF033788">
    <property type="entry name" value="HTH_metalloreg"/>
    <property type="match status" value="1"/>
</dbReference>
<dbReference type="Gene3D" id="1.10.10.10">
    <property type="entry name" value="Winged helix-like DNA-binding domain superfamily/Winged helix DNA-binding domain"/>
    <property type="match status" value="1"/>
</dbReference>
<evidence type="ECO:0000259" key="4">
    <source>
        <dbReference type="PROSITE" id="PS50987"/>
    </source>
</evidence>
<dbReference type="InterPro" id="IPR011991">
    <property type="entry name" value="ArsR-like_HTH"/>
</dbReference>
<dbReference type="Proteomes" id="UP001589836">
    <property type="component" value="Unassembled WGS sequence"/>
</dbReference>
<name>A0ABV6LI49_9BACI</name>
<dbReference type="PROSITE" id="PS00846">
    <property type="entry name" value="HTH_ARSR_1"/>
    <property type="match status" value="1"/>
</dbReference>
<dbReference type="CDD" id="cd00090">
    <property type="entry name" value="HTH_ARSR"/>
    <property type="match status" value="1"/>
</dbReference>
<dbReference type="RefSeq" id="WP_377344537.1">
    <property type="nucleotide sequence ID" value="NZ_JBHLTP010000001.1"/>
</dbReference>
<dbReference type="PROSITE" id="PS50987">
    <property type="entry name" value="HTH_ARSR_2"/>
    <property type="match status" value="1"/>
</dbReference>